<dbReference type="Proteomes" id="UP000220836">
    <property type="component" value="Unassembled WGS sequence"/>
</dbReference>
<dbReference type="RefSeq" id="WP_097807120.1">
    <property type="nucleotide sequence ID" value="NZ_FXYH01000038.1"/>
</dbReference>
<sequence length="194" mass="20359">MKTTILGGALFLVPLAFLAIVLGKAFELSMLVAAPLDGMIPLERFAGIALANIIALVLILAVCFAAGLAARSGMFSRRVDRLDSVLIDVMPGYAVAKGVVAGVAGENDAMSVLSPVLVRFDDHEQISFEVERLEDRVIVFLPGSPSAWSGATVMVNTDRVTPLDLPPHQVVSLLRVLGRGSSSVDLTGSKSSAT</sequence>
<protein>
    <recommendedName>
        <fullName evidence="4">DUF502 domain-containing protein</fullName>
    </recommendedName>
</protein>
<keyword evidence="1" id="KW-0812">Transmembrane</keyword>
<evidence type="ECO:0000313" key="2">
    <source>
        <dbReference type="EMBL" id="SMX50638.1"/>
    </source>
</evidence>
<organism evidence="2 3">
    <name type="scientific">Pelagimonas varians</name>
    <dbReference type="NCBI Taxonomy" id="696760"/>
    <lineage>
        <taxon>Bacteria</taxon>
        <taxon>Pseudomonadati</taxon>
        <taxon>Pseudomonadota</taxon>
        <taxon>Alphaproteobacteria</taxon>
        <taxon>Rhodobacterales</taxon>
        <taxon>Roseobacteraceae</taxon>
        <taxon>Pelagimonas</taxon>
    </lineage>
</organism>
<evidence type="ECO:0000256" key="1">
    <source>
        <dbReference type="SAM" id="Phobius"/>
    </source>
</evidence>
<reference evidence="2 3" key="1">
    <citation type="submission" date="2017-05" db="EMBL/GenBank/DDBJ databases">
        <authorList>
            <person name="Song R."/>
            <person name="Chenine A.L."/>
            <person name="Ruprecht R.M."/>
        </authorList>
    </citation>
    <scope>NUCLEOTIDE SEQUENCE [LARGE SCALE GENOMIC DNA]</scope>
    <source>
        <strain evidence="2 3">CECT 8663</strain>
    </source>
</reference>
<evidence type="ECO:0008006" key="4">
    <source>
        <dbReference type="Google" id="ProtNLM"/>
    </source>
</evidence>
<gene>
    <name evidence="2" type="ORF">PEV8663_04742</name>
</gene>
<name>A0A238L6M4_9RHOB</name>
<dbReference type="AlphaFoldDB" id="A0A238L6M4"/>
<dbReference type="OrthoDB" id="6399850at2"/>
<accession>A0A238L6M4</accession>
<dbReference type="EMBL" id="FXYH01000038">
    <property type="protein sequence ID" value="SMX50638.1"/>
    <property type="molecule type" value="Genomic_DNA"/>
</dbReference>
<keyword evidence="1" id="KW-1133">Transmembrane helix</keyword>
<keyword evidence="3" id="KW-1185">Reference proteome</keyword>
<proteinExistence type="predicted"/>
<evidence type="ECO:0000313" key="3">
    <source>
        <dbReference type="Proteomes" id="UP000220836"/>
    </source>
</evidence>
<feature type="transmembrane region" description="Helical" evidence="1">
    <location>
        <begin position="47"/>
        <end position="70"/>
    </location>
</feature>
<keyword evidence="1" id="KW-0472">Membrane</keyword>